<keyword evidence="3" id="KW-1185">Reference proteome</keyword>
<evidence type="ECO:0000313" key="1">
    <source>
        <dbReference type="EMBL" id="AKH38145.1"/>
    </source>
</evidence>
<dbReference type="KEGG" id="nco:AAW31_10550"/>
<accession>A0A0F7KCA1</accession>
<reference evidence="2 4" key="3">
    <citation type="submission" date="2019-07" db="EMBL/GenBank/DDBJ databases">
        <title>Active sludge and wastewater microbial communities from Klosterneuburg, Austria.</title>
        <authorList>
            <person name="Wagner M."/>
        </authorList>
    </citation>
    <scope>NUCLEOTIDE SEQUENCE [LARGE SCALE GENOMIC DNA]</scope>
    <source>
        <strain evidence="2 4">Nm2</strain>
    </source>
</reference>
<dbReference type="RefSeq" id="WP_046850204.1">
    <property type="nucleotide sequence ID" value="NZ_CP011451.1"/>
</dbReference>
<organism evidence="1 3">
    <name type="scientific">Nitrosomonas communis</name>
    <dbReference type="NCBI Taxonomy" id="44574"/>
    <lineage>
        <taxon>Bacteria</taxon>
        <taxon>Pseudomonadati</taxon>
        <taxon>Pseudomonadota</taxon>
        <taxon>Betaproteobacteria</taxon>
        <taxon>Nitrosomonadales</taxon>
        <taxon>Nitrosomonadaceae</taxon>
        <taxon>Nitrosomonas</taxon>
    </lineage>
</organism>
<proteinExistence type="predicted"/>
<gene>
    <name evidence="1" type="ORF">AAW31_10550</name>
    <name evidence="2" type="ORF">BCL69_107110</name>
</gene>
<protein>
    <submittedName>
        <fullName evidence="1">Uncharacterized protein</fullName>
    </submittedName>
</protein>
<reference evidence="1 3" key="2">
    <citation type="journal article" date="2016" name="Genome Announc.">
        <title>Genome Sequence of Nitrosomonas communis Strain Nm2, a Mesophilic Ammonia-Oxidizing Bacterium Isolated from Mediterranean Soil.</title>
        <authorList>
            <person name="Kozlowski J.A."/>
            <person name="Kits K.D."/>
            <person name="Stein L.Y."/>
        </authorList>
    </citation>
    <scope>NUCLEOTIDE SEQUENCE [LARGE SCALE GENOMIC DNA]</scope>
    <source>
        <strain evidence="1 3">Nm2</strain>
    </source>
</reference>
<sequence length="77" mass="8697">MVINMDEAKLQTVAQVKLFLEGTHDIALKIPKAEQYRFIKKLLKRFGYTRLSRCDRCSVTLSQTHDGPVTAAGNMIS</sequence>
<dbReference type="EMBL" id="VNHT01000071">
    <property type="protein sequence ID" value="TYP78553.1"/>
    <property type="molecule type" value="Genomic_DNA"/>
</dbReference>
<evidence type="ECO:0000313" key="3">
    <source>
        <dbReference type="Proteomes" id="UP000034156"/>
    </source>
</evidence>
<reference evidence="3" key="1">
    <citation type="submission" date="2015-05" db="EMBL/GenBank/DDBJ databases">
        <title>Draft genome of Nitrosomonas communis strain Nm2.</title>
        <authorList>
            <person name="Kozlowski J.A."/>
            <person name="Kits K.D."/>
            <person name="Stein L.Y."/>
        </authorList>
    </citation>
    <scope>NUCLEOTIDE SEQUENCE [LARGE SCALE GENOMIC DNA]</scope>
    <source>
        <strain evidence="3">Nm2</strain>
    </source>
</reference>
<dbReference type="EMBL" id="CP011451">
    <property type="protein sequence ID" value="AKH38145.1"/>
    <property type="molecule type" value="Genomic_DNA"/>
</dbReference>
<dbReference type="OrthoDB" id="8875582at2"/>
<evidence type="ECO:0000313" key="4">
    <source>
        <dbReference type="Proteomes" id="UP000324176"/>
    </source>
</evidence>
<dbReference type="PATRIC" id="fig|44574.3.peg.2569"/>
<name>A0A0F7KCA1_9PROT</name>
<evidence type="ECO:0000313" key="2">
    <source>
        <dbReference type="EMBL" id="TYP78553.1"/>
    </source>
</evidence>
<dbReference type="AlphaFoldDB" id="A0A0F7KCA1"/>
<dbReference type="Proteomes" id="UP000324176">
    <property type="component" value="Unassembled WGS sequence"/>
</dbReference>
<dbReference type="Proteomes" id="UP000034156">
    <property type="component" value="Chromosome"/>
</dbReference>